<evidence type="ECO:0000313" key="2">
    <source>
        <dbReference type="Proteomes" id="UP001168098"/>
    </source>
</evidence>
<proteinExistence type="predicted"/>
<keyword evidence="2" id="KW-1185">Reference proteome</keyword>
<dbReference type="AlphaFoldDB" id="A0AA39DTV8"/>
<sequence>MRLVCPCDASGFKAWTASTVLLVR</sequence>
<gene>
    <name evidence="1" type="ORF">PVL29_009778</name>
</gene>
<accession>A0AA39DTV8</accession>
<protein>
    <submittedName>
        <fullName evidence="1">Uncharacterized protein</fullName>
    </submittedName>
</protein>
<dbReference type="EMBL" id="JARBHA010000008">
    <property type="protein sequence ID" value="KAJ9693967.1"/>
    <property type="molecule type" value="Genomic_DNA"/>
</dbReference>
<comment type="caution">
    <text evidence="1">The sequence shown here is derived from an EMBL/GenBank/DDBJ whole genome shotgun (WGS) entry which is preliminary data.</text>
</comment>
<dbReference type="Proteomes" id="UP001168098">
    <property type="component" value="Unassembled WGS sequence"/>
</dbReference>
<name>A0AA39DTV8_VITRO</name>
<organism evidence="1 2">
    <name type="scientific">Vitis rotundifolia</name>
    <name type="common">Muscadine grape</name>
    <dbReference type="NCBI Taxonomy" id="103349"/>
    <lineage>
        <taxon>Eukaryota</taxon>
        <taxon>Viridiplantae</taxon>
        <taxon>Streptophyta</taxon>
        <taxon>Embryophyta</taxon>
        <taxon>Tracheophyta</taxon>
        <taxon>Spermatophyta</taxon>
        <taxon>Magnoliopsida</taxon>
        <taxon>eudicotyledons</taxon>
        <taxon>Gunneridae</taxon>
        <taxon>Pentapetalae</taxon>
        <taxon>rosids</taxon>
        <taxon>Vitales</taxon>
        <taxon>Vitaceae</taxon>
        <taxon>Viteae</taxon>
        <taxon>Vitis</taxon>
    </lineage>
</organism>
<reference evidence="1 2" key="1">
    <citation type="journal article" date="2023" name="BMC Biotechnol.">
        <title>Vitis rotundifolia cv Carlos genome sequencing.</title>
        <authorList>
            <person name="Huff M."/>
            <person name="Hulse-Kemp A."/>
            <person name="Scheffler B."/>
            <person name="Youngblood R."/>
            <person name="Simpson S."/>
            <person name="Babiker E."/>
            <person name="Staton M."/>
        </authorList>
    </citation>
    <scope>NUCLEOTIDE SEQUENCE [LARGE SCALE GENOMIC DNA]</scope>
    <source>
        <tissue evidence="1">Leaf</tissue>
    </source>
</reference>
<evidence type="ECO:0000313" key="1">
    <source>
        <dbReference type="EMBL" id="KAJ9693967.1"/>
    </source>
</evidence>